<keyword evidence="3" id="KW-1185">Reference proteome</keyword>
<feature type="domain" description="Peptidase S1" evidence="1">
    <location>
        <begin position="7"/>
        <end position="65"/>
    </location>
</feature>
<reference evidence="2 3" key="1">
    <citation type="submission" date="2024-06" db="EMBL/GenBank/DDBJ databases">
        <title>The draft genome of Grus japonensis, version 3.</title>
        <authorList>
            <person name="Nabeshima K."/>
            <person name="Suzuki S."/>
            <person name="Onuma M."/>
        </authorList>
    </citation>
    <scope>NUCLEOTIDE SEQUENCE [LARGE SCALE GENOMIC DNA]</scope>
    <source>
        <strain evidence="2 3">451A</strain>
    </source>
</reference>
<dbReference type="PANTHER" id="PTHR24257:SF10">
    <property type="entry name" value="ELASTASE-1"/>
    <property type="match status" value="1"/>
</dbReference>
<dbReference type="InterPro" id="IPR009003">
    <property type="entry name" value="Peptidase_S1_PA"/>
</dbReference>
<proteinExistence type="predicted"/>
<dbReference type="InterPro" id="IPR043504">
    <property type="entry name" value="Peptidase_S1_PA_chymotrypsin"/>
</dbReference>
<dbReference type="SUPFAM" id="SSF50494">
    <property type="entry name" value="Trypsin-like serine proteases"/>
    <property type="match status" value="1"/>
</dbReference>
<comment type="caution">
    <text evidence="2">The sequence shown here is derived from an EMBL/GenBank/DDBJ whole genome shotgun (WGS) entry which is preliminary data.</text>
</comment>
<dbReference type="Proteomes" id="UP001623348">
    <property type="component" value="Unassembled WGS sequence"/>
</dbReference>
<dbReference type="Pfam" id="PF00089">
    <property type="entry name" value="Trypsin"/>
    <property type="match status" value="1"/>
</dbReference>
<name>A0ABC9X465_GRUJA</name>
<dbReference type="EMBL" id="BAAFJT010000007">
    <property type="protein sequence ID" value="GAB0192376.1"/>
    <property type="molecule type" value="Genomic_DNA"/>
</dbReference>
<accession>A0ABC9X465</accession>
<gene>
    <name evidence="2" type="ORF">GRJ2_001702900</name>
</gene>
<evidence type="ECO:0000313" key="2">
    <source>
        <dbReference type="EMBL" id="GAB0192376.1"/>
    </source>
</evidence>
<organism evidence="2 3">
    <name type="scientific">Grus japonensis</name>
    <name type="common">Japanese crane</name>
    <name type="synonym">Red-crowned crane</name>
    <dbReference type="NCBI Taxonomy" id="30415"/>
    <lineage>
        <taxon>Eukaryota</taxon>
        <taxon>Metazoa</taxon>
        <taxon>Chordata</taxon>
        <taxon>Craniata</taxon>
        <taxon>Vertebrata</taxon>
        <taxon>Euteleostomi</taxon>
        <taxon>Archelosauria</taxon>
        <taxon>Archosauria</taxon>
        <taxon>Dinosauria</taxon>
        <taxon>Saurischia</taxon>
        <taxon>Theropoda</taxon>
        <taxon>Coelurosauria</taxon>
        <taxon>Aves</taxon>
        <taxon>Neognathae</taxon>
        <taxon>Neoaves</taxon>
        <taxon>Gruiformes</taxon>
        <taxon>Gruidae</taxon>
        <taxon>Grus</taxon>
    </lineage>
</organism>
<sequence length="75" mass="8347">MEDIMANCFVHYACLPKRGFSLYPGQSCWVTGWGDTTGGEGDPVLSEFLKQAPLSVVDFNTCRMETFWAAQFGCQ</sequence>
<dbReference type="InterPro" id="IPR001254">
    <property type="entry name" value="Trypsin_dom"/>
</dbReference>
<dbReference type="InterPro" id="IPR050850">
    <property type="entry name" value="Peptidase_S1_Elastase_sf"/>
</dbReference>
<evidence type="ECO:0000313" key="3">
    <source>
        <dbReference type="Proteomes" id="UP001623348"/>
    </source>
</evidence>
<protein>
    <recommendedName>
        <fullName evidence="1">Peptidase S1 domain-containing protein</fullName>
    </recommendedName>
</protein>
<evidence type="ECO:0000259" key="1">
    <source>
        <dbReference type="Pfam" id="PF00089"/>
    </source>
</evidence>
<dbReference type="Gene3D" id="2.40.10.10">
    <property type="entry name" value="Trypsin-like serine proteases"/>
    <property type="match status" value="1"/>
</dbReference>
<dbReference type="PANTHER" id="PTHR24257">
    <property type="entry name" value="CHYMOTRYPSIN-LIKE ELASTASE FAMILY MEMBER"/>
    <property type="match status" value="1"/>
</dbReference>
<dbReference type="AlphaFoldDB" id="A0ABC9X465"/>